<keyword evidence="3 6" id="KW-0328">Glycosyltransferase</keyword>
<evidence type="ECO:0000256" key="2">
    <source>
        <dbReference type="ARBA" id="ARBA00007647"/>
    </source>
</evidence>
<evidence type="ECO:0000256" key="1">
    <source>
        <dbReference type="ARBA" id="ARBA00004370"/>
    </source>
</evidence>
<protein>
    <recommendedName>
        <fullName evidence="6">Glycosyltransferase family 92 protein</fullName>
        <ecNumber evidence="6">2.4.1.-</ecNumber>
    </recommendedName>
</protein>
<comment type="similarity">
    <text evidence="2 6">Belongs to the glycosyltransferase 92 family.</text>
</comment>
<accession>A0A7R9C0Z3</accession>
<keyword evidence="8" id="KW-1185">Reference proteome</keyword>
<organism evidence="7">
    <name type="scientific">Notodromas monacha</name>
    <dbReference type="NCBI Taxonomy" id="399045"/>
    <lineage>
        <taxon>Eukaryota</taxon>
        <taxon>Metazoa</taxon>
        <taxon>Ecdysozoa</taxon>
        <taxon>Arthropoda</taxon>
        <taxon>Crustacea</taxon>
        <taxon>Oligostraca</taxon>
        <taxon>Ostracoda</taxon>
        <taxon>Podocopa</taxon>
        <taxon>Podocopida</taxon>
        <taxon>Cypridocopina</taxon>
        <taxon>Cypridoidea</taxon>
        <taxon>Cyprididae</taxon>
        <taxon>Notodromas</taxon>
    </lineage>
</organism>
<comment type="subcellular location">
    <subcellularLocation>
        <location evidence="1">Membrane</location>
    </subcellularLocation>
</comment>
<evidence type="ECO:0000256" key="5">
    <source>
        <dbReference type="ARBA" id="ARBA00023136"/>
    </source>
</evidence>
<dbReference type="EMBL" id="OA889826">
    <property type="protein sequence ID" value="CAD7284329.1"/>
    <property type="molecule type" value="Genomic_DNA"/>
</dbReference>
<name>A0A7R9C0Z3_9CRUS</name>
<reference evidence="7" key="1">
    <citation type="submission" date="2020-11" db="EMBL/GenBank/DDBJ databases">
        <authorList>
            <person name="Tran Van P."/>
        </authorList>
    </citation>
    <scope>NUCLEOTIDE SEQUENCE</scope>
</reference>
<evidence type="ECO:0000313" key="8">
    <source>
        <dbReference type="Proteomes" id="UP000678499"/>
    </source>
</evidence>
<sequence>MTSIMTFVSIMVSPETPIVFTFPLPEGYYEKQGVLTVQRSNLYGRRSHPTGVIRLGYPATKTESDMHKVQVDLEKLNLNTCVLNSIGKYRFVFVVDNDEFYSINIPGIFTWQEVRKNAFLKGTPKTTTCFPELQMIQSNEAVQFARDNHLIKMFDSIPSYHYIMSHIHAVEDADERGELPHRRKCIHDLNSIVTVEFHGGRTCLRPDGGYDICVPRMINGREMQSYHYRSKCTSSSGDFGILFFPCQLNHAKYNELLIRDDAWKYLQVVKPRLKRTLTELKLI</sequence>
<gene>
    <name evidence="7" type="ORF">NMOB1V02_LOCUS11936</name>
</gene>
<keyword evidence="4 6" id="KW-0808">Transferase</keyword>
<evidence type="ECO:0000256" key="6">
    <source>
        <dbReference type="RuleBase" id="RU366017"/>
    </source>
</evidence>
<dbReference type="GO" id="GO:0016757">
    <property type="term" value="F:glycosyltransferase activity"/>
    <property type="evidence" value="ECO:0007669"/>
    <property type="project" value="UniProtKB-UniRule"/>
</dbReference>
<dbReference type="EC" id="2.4.1.-" evidence="6"/>
<dbReference type="Pfam" id="PF01697">
    <property type="entry name" value="Glyco_transf_92"/>
    <property type="match status" value="1"/>
</dbReference>
<dbReference type="InterPro" id="IPR008166">
    <property type="entry name" value="Glyco_transf_92"/>
</dbReference>
<proteinExistence type="inferred from homology"/>
<dbReference type="AlphaFoldDB" id="A0A7R9C0Z3"/>
<evidence type="ECO:0000256" key="4">
    <source>
        <dbReference type="ARBA" id="ARBA00022679"/>
    </source>
</evidence>
<dbReference type="Proteomes" id="UP000678499">
    <property type="component" value="Unassembled WGS sequence"/>
</dbReference>
<keyword evidence="5" id="KW-0472">Membrane</keyword>
<evidence type="ECO:0000313" key="7">
    <source>
        <dbReference type="EMBL" id="CAD7284329.1"/>
    </source>
</evidence>
<dbReference type="GO" id="GO:0016020">
    <property type="term" value="C:membrane"/>
    <property type="evidence" value="ECO:0007669"/>
    <property type="project" value="UniProtKB-SubCell"/>
</dbReference>
<evidence type="ECO:0000256" key="3">
    <source>
        <dbReference type="ARBA" id="ARBA00022676"/>
    </source>
</evidence>
<dbReference type="EMBL" id="CAJPEX010007789">
    <property type="protein sequence ID" value="CAG0924481.1"/>
    <property type="molecule type" value="Genomic_DNA"/>
</dbReference>